<evidence type="ECO:0000259" key="2">
    <source>
        <dbReference type="Pfam" id="PF00326"/>
    </source>
</evidence>
<keyword evidence="3" id="KW-1185">Reference proteome</keyword>
<dbReference type="InterPro" id="IPR001375">
    <property type="entry name" value="Peptidase_S9_cat"/>
</dbReference>
<dbReference type="InterPro" id="IPR029058">
    <property type="entry name" value="AB_hydrolase_fold"/>
</dbReference>
<reference evidence="4" key="1">
    <citation type="submission" date="2022-11" db="UniProtKB">
        <authorList>
            <consortium name="WormBaseParasite"/>
        </authorList>
    </citation>
    <scope>IDENTIFICATION</scope>
</reference>
<dbReference type="WBParaSite" id="jg25379">
    <property type="protein sequence ID" value="jg25379"/>
    <property type="gene ID" value="jg25379"/>
</dbReference>
<protein>
    <submittedName>
        <fullName evidence="4">Peptidase S9 prolyl oligopeptidase catalytic domain-containing protein</fullName>
    </submittedName>
</protein>
<dbReference type="GO" id="GO:0006508">
    <property type="term" value="P:proteolysis"/>
    <property type="evidence" value="ECO:0007669"/>
    <property type="project" value="InterPro"/>
</dbReference>
<proteinExistence type="predicted"/>
<feature type="compositionally biased region" description="Basic and acidic residues" evidence="1">
    <location>
        <begin position="43"/>
        <end position="56"/>
    </location>
</feature>
<dbReference type="Pfam" id="PF00326">
    <property type="entry name" value="Peptidase_S9"/>
    <property type="match status" value="1"/>
</dbReference>
<feature type="domain" description="Peptidase S9 prolyl oligopeptidase catalytic" evidence="2">
    <location>
        <begin position="68"/>
        <end position="114"/>
    </location>
</feature>
<dbReference type="GO" id="GO:0008236">
    <property type="term" value="F:serine-type peptidase activity"/>
    <property type="evidence" value="ECO:0007669"/>
    <property type="project" value="InterPro"/>
</dbReference>
<sequence length="119" mass="13034">MTQTLADMKNKTKNEEKTVVDMTKDYLQIAYNSSEVTKAQQDTADRPEQLSDKNKLPEKLFLMNKPEGADSNRIAIFGASYGGYAALVGMTMTPDVFACGIDLFGPSNLVTTAKNVPAY</sequence>
<dbReference type="SUPFAM" id="SSF53474">
    <property type="entry name" value="alpha/beta-Hydrolases"/>
    <property type="match status" value="1"/>
</dbReference>
<name>A0A915E175_9BILA</name>
<evidence type="ECO:0000313" key="4">
    <source>
        <dbReference type="WBParaSite" id="jg25379"/>
    </source>
</evidence>
<accession>A0A915E175</accession>
<dbReference type="AlphaFoldDB" id="A0A915E175"/>
<evidence type="ECO:0000313" key="3">
    <source>
        <dbReference type="Proteomes" id="UP000887574"/>
    </source>
</evidence>
<organism evidence="3 4">
    <name type="scientific">Ditylenchus dipsaci</name>
    <dbReference type="NCBI Taxonomy" id="166011"/>
    <lineage>
        <taxon>Eukaryota</taxon>
        <taxon>Metazoa</taxon>
        <taxon>Ecdysozoa</taxon>
        <taxon>Nematoda</taxon>
        <taxon>Chromadorea</taxon>
        <taxon>Rhabditida</taxon>
        <taxon>Tylenchina</taxon>
        <taxon>Tylenchomorpha</taxon>
        <taxon>Sphaerularioidea</taxon>
        <taxon>Anguinidae</taxon>
        <taxon>Anguininae</taxon>
        <taxon>Ditylenchus</taxon>
    </lineage>
</organism>
<dbReference type="Gene3D" id="3.40.50.1820">
    <property type="entry name" value="alpha/beta hydrolase"/>
    <property type="match status" value="1"/>
</dbReference>
<evidence type="ECO:0000256" key="1">
    <source>
        <dbReference type="SAM" id="MobiDB-lite"/>
    </source>
</evidence>
<feature type="region of interest" description="Disordered" evidence="1">
    <location>
        <begin position="37"/>
        <end position="56"/>
    </location>
</feature>
<dbReference type="Proteomes" id="UP000887574">
    <property type="component" value="Unplaced"/>
</dbReference>